<dbReference type="Proteomes" id="UP001140091">
    <property type="component" value="Unassembled WGS sequence"/>
</dbReference>
<reference evidence="2" key="1">
    <citation type="submission" date="2022-06" db="EMBL/GenBank/DDBJ databases">
        <title>Genome Sequence of Candolleomyces eurysporus.</title>
        <authorList>
            <person name="Buettner E."/>
        </authorList>
    </citation>
    <scope>NUCLEOTIDE SEQUENCE</scope>
    <source>
        <strain evidence="2">VTCC 930004</strain>
    </source>
</reference>
<comment type="caution">
    <text evidence="2">The sequence shown here is derived from an EMBL/GenBank/DDBJ whole genome shotgun (WGS) entry which is preliminary data.</text>
</comment>
<dbReference type="AlphaFoldDB" id="A0A9W8IZE1"/>
<feature type="chain" id="PRO_5040832824" description="Apple domain-containing protein" evidence="1">
    <location>
        <begin position="21"/>
        <end position="170"/>
    </location>
</feature>
<sequence length="170" mass="18048">MKLSALITTAIAAGAASVAAAPSTINADPLSIFGGVDMSAKNFYGAPVRPWQPGAKPGWYYGNFPWLFPWLPCLHGTFKNLTGATQGGDYLTFGLVDTVADCKEMCNSIPECGFANTYYDVNGKDGSPLLTCSLYKGCHTAETATNTGGQTQPNGSVNYIRDSNGWCKKK</sequence>
<keyword evidence="3" id="KW-1185">Reference proteome</keyword>
<evidence type="ECO:0000313" key="2">
    <source>
        <dbReference type="EMBL" id="KAJ2924604.1"/>
    </source>
</evidence>
<proteinExistence type="predicted"/>
<dbReference type="OrthoDB" id="271448at2759"/>
<name>A0A9W8IZE1_9AGAR</name>
<evidence type="ECO:0008006" key="4">
    <source>
        <dbReference type="Google" id="ProtNLM"/>
    </source>
</evidence>
<evidence type="ECO:0000313" key="3">
    <source>
        <dbReference type="Proteomes" id="UP001140091"/>
    </source>
</evidence>
<feature type="signal peptide" evidence="1">
    <location>
        <begin position="1"/>
        <end position="20"/>
    </location>
</feature>
<feature type="non-terminal residue" evidence="2">
    <location>
        <position position="1"/>
    </location>
</feature>
<protein>
    <recommendedName>
        <fullName evidence="4">Apple domain-containing protein</fullName>
    </recommendedName>
</protein>
<accession>A0A9W8IZE1</accession>
<dbReference type="EMBL" id="JANBPK010001213">
    <property type="protein sequence ID" value="KAJ2924604.1"/>
    <property type="molecule type" value="Genomic_DNA"/>
</dbReference>
<gene>
    <name evidence="2" type="ORF">H1R20_g12494</name>
</gene>
<organism evidence="2 3">
    <name type="scientific">Candolleomyces eurysporus</name>
    <dbReference type="NCBI Taxonomy" id="2828524"/>
    <lineage>
        <taxon>Eukaryota</taxon>
        <taxon>Fungi</taxon>
        <taxon>Dikarya</taxon>
        <taxon>Basidiomycota</taxon>
        <taxon>Agaricomycotina</taxon>
        <taxon>Agaricomycetes</taxon>
        <taxon>Agaricomycetidae</taxon>
        <taxon>Agaricales</taxon>
        <taxon>Agaricineae</taxon>
        <taxon>Psathyrellaceae</taxon>
        <taxon>Candolleomyces</taxon>
    </lineage>
</organism>
<evidence type="ECO:0000256" key="1">
    <source>
        <dbReference type="SAM" id="SignalP"/>
    </source>
</evidence>
<keyword evidence="1" id="KW-0732">Signal</keyword>